<proteinExistence type="inferred from homology"/>
<dbReference type="SMART" id="SM01005">
    <property type="entry name" value="Ala_racemase_C"/>
    <property type="match status" value="1"/>
</dbReference>
<dbReference type="AlphaFoldDB" id="A0A1I7YB14"/>
<dbReference type="GO" id="GO:0008784">
    <property type="term" value="F:alanine racemase activity"/>
    <property type="evidence" value="ECO:0007669"/>
    <property type="project" value="InterPro"/>
</dbReference>
<dbReference type="NCBIfam" id="TIGR00492">
    <property type="entry name" value="alr"/>
    <property type="match status" value="1"/>
</dbReference>
<dbReference type="InterPro" id="IPR001608">
    <property type="entry name" value="Ala_racemase_N"/>
</dbReference>
<keyword evidence="7" id="KW-1185">Reference proteome</keyword>
<dbReference type="CDD" id="cd06827">
    <property type="entry name" value="PLPDE_III_AR_proteobact"/>
    <property type="match status" value="1"/>
</dbReference>
<comment type="cofactor">
    <cofactor evidence="1 4">
        <name>pyridoxal 5'-phosphate</name>
        <dbReference type="ChEBI" id="CHEBI:597326"/>
    </cofactor>
</comment>
<evidence type="ECO:0000256" key="1">
    <source>
        <dbReference type="ARBA" id="ARBA00001933"/>
    </source>
</evidence>
<name>A0A1I7YB14_9BILA</name>
<dbReference type="InterPro" id="IPR009006">
    <property type="entry name" value="Ala_racemase/Decarboxylase_C"/>
</dbReference>
<dbReference type="InterPro" id="IPR020622">
    <property type="entry name" value="Ala_racemase_pyridoxalP-BS"/>
</dbReference>
<keyword evidence="3" id="KW-0413">Isomerase</keyword>
<dbReference type="HAMAP" id="MF_01201">
    <property type="entry name" value="Ala_racemase"/>
    <property type="match status" value="1"/>
</dbReference>
<dbReference type="Gene3D" id="2.40.37.10">
    <property type="entry name" value="Lyase, Ornithine Decarboxylase, Chain A, domain 1"/>
    <property type="match status" value="1"/>
</dbReference>
<dbReference type="PANTHER" id="PTHR30511">
    <property type="entry name" value="ALANINE RACEMASE"/>
    <property type="match status" value="1"/>
</dbReference>
<dbReference type="GO" id="GO:0030170">
    <property type="term" value="F:pyridoxal phosphate binding"/>
    <property type="evidence" value="ECO:0007669"/>
    <property type="project" value="TreeGrafter"/>
</dbReference>
<dbReference type="Gene3D" id="3.20.20.10">
    <property type="entry name" value="Alanine racemase"/>
    <property type="match status" value="1"/>
</dbReference>
<feature type="domain" description="Alanine racemase C-terminal" evidence="6">
    <location>
        <begin position="250"/>
        <end position="375"/>
    </location>
</feature>
<feature type="binding site" evidence="5">
    <location>
        <position position="319"/>
    </location>
    <ligand>
        <name>substrate</name>
    </ligand>
</feature>
<evidence type="ECO:0000256" key="5">
    <source>
        <dbReference type="PIRSR" id="PIRSR600821-52"/>
    </source>
</evidence>
<dbReference type="Proteomes" id="UP000095287">
    <property type="component" value="Unplaced"/>
</dbReference>
<dbReference type="SUPFAM" id="SSF50621">
    <property type="entry name" value="Alanine racemase C-terminal domain-like"/>
    <property type="match status" value="1"/>
</dbReference>
<dbReference type="InterPro" id="IPR011079">
    <property type="entry name" value="Ala_racemase_C"/>
</dbReference>
<dbReference type="InterPro" id="IPR000821">
    <property type="entry name" value="Ala_racemase"/>
</dbReference>
<evidence type="ECO:0000313" key="7">
    <source>
        <dbReference type="Proteomes" id="UP000095287"/>
    </source>
</evidence>
<dbReference type="GO" id="GO:0005829">
    <property type="term" value="C:cytosol"/>
    <property type="evidence" value="ECO:0007669"/>
    <property type="project" value="TreeGrafter"/>
</dbReference>
<feature type="modified residue" description="N6-(pyridoxal phosphate)lysine" evidence="4">
    <location>
        <position position="44"/>
    </location>
</feature>
<reference evidence="8" key="1">
    <citation type="submission" date="2016-11" db="UniProtKB">
        <authorList>
            <consortium name="WormBaseParasite"/>
        </authorList>
    </citation>
    <scope>IDENTIFICATION</scope>
</reference>
<dbReference type="PROSITE" id="PS00395">
    <property type="entry name" value="ALANINE_RACEMASE"/>
    <property type="match status" value="1"/>
</dbReference>
<organism evidence="7 8">
    <name type="scientific">Steinernema glaseri</name>
    <dbReference type="NCBI Taxonomy" id="37863"/>
    <lineage>
        <taxon>Eukaryota</taxon>
        <taxon>Metazoa</taxon>
        <taxon>Ecdysozoa</taxon>
        <taxon>Nematoda</taxon>
        <taxon>Chromadorea</taxon>
        <taxon>Rhabditida</taxon>
        <taxon>Tylenchina</taxon>
        <taxon>Panagrolaimomorpha</taxon>
        <taxon>Strongyloidoidea</taxon>
        <taxon>Steinernematidae</taxon>
        <taxon>Steinernema</taxon>
    </lineage>
</organism>
<dbReference type="WBParaSite" id="L893_g14468.t1">
    <property type="protein sequence ID" value="L893_g14468.t1"/>
    <property type="gene ID" value="L893_g14468"/>
</dbReference>
<keyword evidence="2 4" id="KW-0663">Pyridoxal phosphate</keyword>
<evidence type="ECO:0000256" key="3">
    <source>
        <dbReference type="ARBA" id="ARBA00023235"/>
    </source>
</evidence>
<evidence type="ECO:0000313" key="8">
    <source>
        <dbReference type="WBParaSite" id="L893_g14468.t1"/>
    </source>
</evidence>
<evidence type="ECO:0000256" key="4">
    <source>
        <dbReference type="PIRSR" id="PIRSR600821-50"/>
    </source>
</evidence>
<evidence type="ECO:0000256" key="2">
    <source>
        <dbReference type="ARBA" id="ARBA00022898"/>
    </source>
</evidence>
<accession>A0A1I7YB14</accession>
<dbReference type="Pfam" id="PF00842">
    <property type="entry name" value="Ala_racemase_C"/>
    <property type="match status" value="1"/>
</dbReference>
<evidence type="ECO:0000259" key="6">
    <source>
        <dbReference type="SMART" id="SM01005"/>
    </source>
</evidence>
<sequence length="376" mass="39995">MPRPISATIHIASLRHNLDMVIQSLNNATAPSGVKRPHIWAVMKANAYGHDIENAVRAFSAAEGMAMLDLKEAIRCRAVGWTGPIMLLEGFFQPEDLDVLAEFGLTTVIHCHEQLKMLEQWKGGVALNAMVKLNSGMNRLGFSVDDYPAAFERAQRLQKAGKLGTVGRMTHFARADDNIDATLEQIRCFDRITDGLPGPVSVCNSAATLSPDLGAYMPSGPDHWVRPGICLYGSSPFADISADDFGLQPGMTLAAELISVRGVKQGEGIGYGHTYIAEQAMRVGVVACGYADGYPRHAGTGTPITVNGVRTRLLGRVSMDMLAVDLTPVPAAGVGSQAVLFGQGGPSVDEVAAAAGTLGYELICAVAPRVPRIIQD</sequence>
<dbReference type="InterPro" id="IPR029066">
    <property type="entry name" value="PLP-binding_barrel"/>
</dbReference>
<feature type="binding site" evidence="5">
    <location>
        <position position="139"/>
    </location>
    <ligand>
        <name>substrate</name>
    </ligand>
</feature>
<protein>
    <submittedName>
        <fullName evidence="8">Ala_racemase_C domain-containing protein</fullName>
    </submittedName>
</protein>
<dbReference type="GO" id="GO:0030632">
    <property type="term" value="P:D-alanine biosynthetic process"/>
    <property type="evidence" value="ECO:0007669"/>
    <property type="project" value="TreeGrafter"/>
</dbReference>
<dbReference type="PANTHER" id="PTHR30511:SF0">
    <property type="entry name" value="ALANINE RACEMASE, CATABOLIC-RELATED"/>
    <property type="match status" value="1"/>
</dbReference>
<dbReference type="SUPFAM" id="SSF51419">
    <property type="entry name" value="PLP-binding barrel"/>
    <property type="match status" value="1"/>
</dbReference>
<dbReference type="Pfam" id="PF01168">
    <property type="entry name" value="Ala_racemase_N"/>
    <property type="match status" value="1"/>
</dbReference>
<dbReference type="PRINTS" id="PR00992">
    <property type="entry name" value="ALARACEMASE"/>
</dbReference>